<evidence type="ECO:0000313" key="7">
    <source>
        <dbReference type="EMBL" id="RCN46796.1"/>
    </source>
</evidence>
<feature type="transmembrane region" description="Helical" evidence="5">
    <location>
        <begin position="503"/>
        <end position="521"/>
    </location>
</feature>
<evidence type="ECO:0000313" key="8">
    <source>
        <dbReference type="Proteomes" id="UP000252519"/>
    </source>
</evidence>
<name>A0A368GR11_ANCCA</name>
<dbReference type="SUPFAM" id="SSF53474">
    <property type="entry name" value="alpha/beta-Hydrolases"/>
    <property type="match status" value="1"/>
</dbReference>
<dbReference type="InterPro" id="IPR019826">
    <property type="entry name" value="Carboxylesterase_B_AS"/>
</dbReference>
<dbReference type="STRING" id="29170.A0A368GR11"/>
<dbReference type="PROSITE" id="PS00122">
    <property type="entry name" value="CARBOXYLESTERASE_B_1"/>
    <property type="match status" value="1"/>
</dbReference>
<dbReference type="Pfam" id="PF00135">
    <property type="entry name" value="COesterase"/>
    <property type="match status" value="2"/>
</dbReference>
<dbReference type="EC" id="3.1.1.-" evidence="4"/>
<comment type="similarity">
    <text evidence="1 4">Belongs to the type-B carboxylesterase/lipase family.</text>
</comment>
<keyword evidence="5" id="KW-1133">Transmembrane helix</keyword>
<organism evidence="7 8">
    <name type="scientific">Ancylostoma caninum</name>
    <name type="common">Dog hookworm</name>
    <dbReference type="NCBI Taxonomy" id="29170"/>
    <lineage>
        <taxon>Eukaryota</taxon>
        <taxon>Metazoa</taxon>
        <taxon>Ecdysozoa</taxon>
        <taxon>Nematoda</taxon>
        <taxon>Chromadorea</taxon>
        <taxon>Rhabditida</taxon>
        <taxon>Rhabditina</taxon>
        <taxon>Rhabditomorpha</taxon>
        <taxon>Strongyloidea</taxon>
        <taxon>Ancylostomatidae</taxon>
        <taxon>Ancylostomatinae</taxon>
        <taxon>Ancylostoma</taxon>
    </lineage>
</organism>
<dbReference type="EMBL" id="JOJR01000072">
    <property type="protein sequence ID" value="RCN46796.1"/>
    <property type="molecule type" value="Genomic_DNA"/>
</dbReference>
<feature type="chain" id="PRO_5016483833" description="Carboxylic ester hydrolase" evidence="4">
    <location>
        <begin position="19"/>
        <end position="542"/>
    </location>
</feature>
<dbReference type="PANTHER" id="PTHR45580">
    <property type="entry name" value="PROTEIN CBG05369"/>
    <property type="match status" value="1"/>
</dbReference>
<dbReference type="InterPro" id="IPR029058">
    <property type="entry name" value="AB_hydrolase_fold"/>
</dbReference>
<dbReference type="Gene3D" id="3.40.50.1820">
    <property type="entry name" value="alpha/beta hydrolase"/>
    <property type="match status" value="1"/>
</dbReference>
<comment type="caution">
    <text evidence="7">The sequence shown here is derived from an EMBL/GenBank/DDBJ whole genome shotgun (WGS) entry which is preliminary data.</text>
</comment>
<evidence type="ECO:0000256" key="5">
    <source>
        <dbReference type="SAM" id="Phobius"/>
    </source>
</evidence>
<evidence type="ECO:0000256" key="4">
    <source>
        <dbReference type="RuleBase" id="RU361235"/>
    </source>
</evidence>
<keyword evidence="8" id="KW-1185">Reference proteome</keyword>
<dbReference type="AlphaFoldDB" id="A0A368GR11"/>
<gene>
    <name evidence="7" type="ORF">ANCCAN_07110</name>
</gene>
<dbReference type="GO" id="GO:0052689">
    <property type="term" value="F:carboxylic ester hydrolase activity"/>
    <property type="evidence" value="ECO:0007669"/>
    <property type="project" value="UniProtKB-KW"/>
</dbReference>
<proteinExistence type="inferred from homology"/>
<dbReference type="InterPro" id="IPR002018">
    <property type="entry name" value="CarbesteraseB"/>
</dbReference>
<evidence type="ECO:0000256" key="2">
    <source>
        <dbReference type="ARBA" id="ARBA00022487"/>
    </source>
</evidence>
<keyword evidence="2" id="KW-0719">Serine esterase</keyword>
<keyword evidence="5" id="KW-0812">Transmembrane</keyword>
<protein>
    <recommendedName>
        <fullName evidence="4">Carboxylic ester hydrolase</fullName>
        <ecNumber evidence="4">3.1.1.-</ecNumber>
    </recommendedName>
</protein>
<feature type="domain" description="Carboxylesterase type B" evidence="6">
    <location>
        <begin position="15"/>
        <end position="225"/>
    </location>
</feature>
<dbReference type="Proteomes" id="UP000252519">
    <property type="component" value="Unassembled WGS sequence"/>
</dbReference>
<accession>A0A368GR11</accession>
<evidence type="ECO:0000256" key="3">
    <source>
        <dbReference type="ARBA" id="ARBA00022801"/>
    </source>
</evidence>
<dbReference type="OrthoDB" id="19653at2759"/>
<reference evidence="7 8" key="1">
    <citation type="submission" date="2014-10" db="EMBL/GenBank/DDBJ databases">
        <title>Draft genome of the hookworm Ancylostoma caninum.</title>
        <authorList>
            <person name="Mitreva M."/>
        </authorList>
    </citation>
    <scope>NUCLEOTIDE SEQUENCE [LARGE SCALE GENOMIC DNA]</scope>
    <source>
        <strain evidence="7 8">Baltimore</strain>
    </source>
</reference>
<feature type="signal peptide" evidence="4">
    <location>
        <begin position="1"/>
        <end position="18"/>
    </location>
</feature>
<evidence type="ECO:0000259" key="6">
    <source>
        <dbReference type="Pfam" id="PF00135"/>
    </source>
</evidence>
<dbReference type="PANTHER" id="PTHR45580:SF4">
    <property type="entry name" value="CARBOXYLIC ESTER HYDROLASE"/>
    <property type="match status" value="1"/>
</dbReference>
<evidence type="ECO:0000256" key="1">
    <source>
        <dbReference type="ARBA" id="ARBA00005964"/>
    </source>
</evidence>
<keyword evidence="3 4" id="KW-0378">Hydrolase</keyword>
<keyword evidence="5" id="KW-0472">Membrane</keyword>
<keyword evidence="4" id="KW-0732">Signal</keyword>
<feature type="domain" description="Carboxylesterase type B" evidence="6">
    <location>
        <begin position="342"/>
        <end position="454"/>
    </location>
</feature>
<sequence length="542" mass="60171">MLIPAFLAILFVISTVEGVTVKISTGALAGYQHIPYAAPPIGDLRFEKPRPPKNWTGLRDATEYGPACISNSSTTKSPQKWVDEDCLHVNIFAGEDCLKNSCPVVFYIHGGGFNYDSAVMFKDKFLVNNFGGNDVVLVVPGFRLGFFGLLTFASDEVVPRNIGAYDLLAALKFVKDEIKNFGGNPDDVTLFGHSGGAAAAAQFAFSKRIDPDKKLFQKACLPSRTPNYNSTAFTEGVVRCLRDVDSMEILRIQREMEDEGEHRKPEGLVMTAPLFAAQDLQGFFHKPPSRSIVTGTTSEELDTSDDPLGESIAQLLGIKNLEEVLKRYYEDLASNKLPFNHSASTQQIFLSSYVIGHAQREAGGKVYLYSYSNPRHPAHTDDLSYIMGVHEFEHDANEAVLAVLYPKFFVDFVKTGKPRRDWAPLQAVLDNYMDINVDVDNGTMPHMALHYESEVVSYWKGLIDYDRQITALKKAVVETRAMDVSGVADTGATSDDSSTVIELFLPLFAVVITVVIVGLLVRRREMRKQSFKDRSEKMPLFS</sequence>